<reference evidence="7 8" key="1">
    <citation type="submission" date="2020-07" db="EMBL/GenBank/DDBJ databases">
        <title>Sequencing the genomes of 1000 actinobacteria strains.</title>
        <authorList>
            <person name="Klenk H.-P."/>
        </authorList>
    </citation>
    <scope>NUCLEOTIDE SEQUENCE [LARGE SCALE GENOMIC DNA]</scope>
    <source>
        <strain evidence="7 8">DSM 21349</strain>
    </source>
</reference>
<feature type="binding site" evidence="5">
    <location>
        <position position="154"/>
    </location>
    <ligand>
        <name>Mg(2+)</name>
        <dbReference type="ChEBI" id="CHEBI:18420"/>
    </ligand>
</feature>
<dbReference type="GO" id="GO:0008816">
    <property type="term" value="F:citryl-CoA lyase activity"/>
    <property type="evidence" value="ECO:0007669"/>
    <property type="project" value="UniProtKB-EC"/>
</dbReference>
<dbReference type="EMBL" id="JACGXA010000003">
    <property type="protein sequence ID" value="MBA8805929.1"/>
    <property type="molecule type" value="Genomic_DNA"/>
</dbReference>
<organism evidence="7 8">
    <name type="scientific">Nocardioides ginsengisegetis</name>
    <dbReference type="NCBI Taxonomy" id="661491"/>
    <lineage>
        <taxon>Bacteria</taxon>
        <taxon>Bacillati</taxon>
        <taxon>Actinomycetota</taxon>
        <taxon>Actinomycetes</taxon>
        <taxon>Propionibacteriales</taxon>
        <taxon>Nocardioidaceae</taxon>
        <taxon>Nocardioides</taxon>
    </lineage>
</organism>
<dbReference type="AlphaFoldDB" id="A0A7W3J4C8"/>
<keyword evidence="8" id="KW-1185">Reference proteome</keyword>
<dbReference type="InterPro" id="IPR005000">
    <property type="entry name" value="Aldolase/citrate-lyase_domain"/>
</dbReference>
<dbReference type="EC" id="4.1.3.34" evidence="7"/>
<evidence type="ECO:0000256" key="4">
    <source>
        <dbReference type="PIRSR" id="PIRSR015582-1"/>
    </source>
</evidence>
<evidence type="ECO:0000313" key="7">
    <source>
        <dbReference type="EMBL" id="MBA8805929.1"/>
    </source>
</evidence>
<dbReference type="Gene3D" id="3.20.20.60">
    <property type="entry name" value="Phosphoenolpyruvate-binding domains"/>
    <property type="match status" value="1"/>
</dbReference>
<comment type="caution">
    <text evidence="7">The sequence shown here is derived from an EMBL/GenBank/DDBJ whole genome shotgun (WGS) entry which is preliminary data.</text>
</comment>
<feature type="binding site" evidence="4">
    <location>
        <position position="127"/>
    </location>
    <ligand>
        <name>substrate</name>
    </ligand>
</feature>
<evidence type="ECO:0000256" key="3">
    <source>
        <dbReference type="ARBA" id="ARBA00022842"/>
    </source>
</evidence>
<dbReference type="PANTHER" id="PTHR32308">
    <property type="entry name" value="LYASE BETA SUBUNIT, PUTATIVE (AFU_ORTHOLOGUE AFUA_4G13030)-RELATED"/>
    <property type="match status" value="1"/>
</dbReference>
<name>A0A7W3J4C8_9ACTN</name>
<evidence type="ECO:0000259" key="6">
    <source>
        <dbReference type="Pfam" id="PF03328"/>
    </source>
</evidence>
<evidence type="ECO:0000256" key="5">
    <source>
        <dbReference type="PIRSR" id="PIRSR015582-2"/>
    </source>
</evidence>
<dbReference type="InterPro" id="IPR015813">
    <property type="entry name" value="Pyrv/PenolPyrv_kinase-like_dom"/>
</dbReference>
<protein>
    <submittedName>
        <fullName evidence="7">Citrate lyase subunit beta/citryl-CoA lyase</fullName>
        <ecNumber evidence="7">4.1.3.34</ecNumber>
    </submittedName>
</protein>
<keyword evidence="2 5" id="KW-0479">Metal-binding</keyword>
<accession>A0A7W3J4C8</accession>
<evidence type="ECO:0000313" key="8">
    <source>
        <dbReference type="Proteomes" id="UP000580910"/>
    </source>
</evidence>
<evidence type="ECO:0000256" key="2">
    <source>
        <dbReference type="ARBA" id="ARBA00022723"/>
    </source>
</evidence>
<gene>
    <name evidence="7" type="ORF">FB382_004274</name>
</gene>
<keyword evidence="7" id="KW-0456">Lyase</keyword>
<dbReference type="InterPro" id="IPR011206">
    <property type="entry name" value="Citrate_lyase_beta/mcl1/mcl2"/>
</dbReference>
<dbReference type="PANTHER" id="PTHR32308:SF10">
    <property type="entry name" value="CITRATE LYASE SUBUNIT BETA"/>
    <property type="match status" value="1"/>
</dbReference>
<dbReference type="RefSeq" id="WP_182541938.1">
    <property type="nucleotide sequence ID" value="NZ_JACGXA010000003.1"/>
</dbReference>
<proteinExistence type="predicted"/>
<dbReference type="SUPFAM" id="SSF51621">
    <property type="entry name" value="Phosphoenolpyruvate/pyruvate domain"/>
    <property type="match status" value="1"/>
</dbReference>
<feature type="binding site" evidence="4">
    <location>
        <position position="69"/>
    </location>
    <ligand>
        <name>substrate</name>
    </ligand>
</feature>
<comment type="cofactor">
    <cofactor evidence="1">
        <name>Mg(2+)</name>
        <dbReference type="ChEBI" id="CHEBI:18420"/>
    </cofactor>
</comment>
<dbReference type="GO" id="GO:0006107">
    <property type="term" value="P:oxaloacetate metabolic process"/>
    <property type="evidence" value="ECO:0007669"/>
    <property type="project" value="TreeGrafter"/>
</dbReference>
<feature type="binding site" evidence="5">
    <location>
        <position position="127"/>
    </location>
    <ligand>
        <name>Mg(2+)</name>
        <dbReference type="ChEBI" id="CHEBI:18420"/>
    </ligand>
</feature>
<dbReference type="Proteomes" id="UP000580910">
    <property type="component" value="Unassembled WGS sequence"/>
</dbReference>
<dbReference type="InterPro" id="IPR040442">
    <property type="entry name" value="Pyrv_kinase-like_dom_sf"/>
</dbReference>
<keyword evidence="3 5" id="KW-0460">Magnesium</keyword>
<evidence type="ECO:0000256" key="1">
    <source>
        <dbReference type="ARBA" id="ARBA00001946"/>
    </source>
</evidence>
<sequence>MSDFTPLRSVLYMPSSNERALEKAKAIACDGLILDLEDAVAPDAKPAAREAAAAAAASGEYGRRTVTIRVNGIGTQWHDDDIVAAAQAGPAGVVVPKVNSADEVRALVAALEKAGAPDHTRLWAMVETPEAVFNVREIAAASDRLAVLVMGTNDLVKELYAEHVPGRAPLLTSLSLSLLAARAAGVAILDGVYNDVKNIDGFLAECQQGREMGFDGKTLIHPGQVEGANTAFAPSESAVEDARGILAAWEEGKGSGVVTYNGKMVENLHVESAERTLSIHEAITALGV</sequence>
<dbReference type="Pfam" id="PF03328">
    <property type="entry name" value="HpcH_HpaI"/>
    <property type="match status" value="1"/>
</dbReference>
<feature type="domain" description="HpcH/HpaI aldolase/citrate lyase" evidence="6">
    <location>
        <begin position="8"/>
        <end position="222"/>
    </location>
</feature>
<dbReference type="PIRSF" id="PIRSF015582">
    <property type="entry name" value="Cit_lyase_B"/>
    <property type="match status" value="1"/>
</dbReference>
<dbReference type="GO" id="GO:0000287">
    <property type="term" value="F:magnesium ion binding"/>
    <property type="evidence" value="ECO:0007669"/>
    <property type="project" value="TreeGrafter"/>
</dbReference>